<accession>A0ABN7XIN6</accession>
<proteinExistence type="predicted"/>
<name>A0ABN7XIN6_GIGMA</name>
<sequence>PEVLPVITALKNVVHDGEAKPNSFEVLERDSKVGIKPGSQREDLWRDWDQEKTEEKKLKSKSAPTSLNNLDINKEELDASYEKMSAKPKGEITCLFFKMCSLAVAWALRKHDPFGIRFAPVHHS</sequence>
<feature type="non-terminal residue" evidence="1">
    <location>
        <position position="1"/>
    </location>
</feature>
<evidence type="ECO:0000313" key="2">
    <source>
        <dbReference type="Proteomes" id="UP000789901"/>
    </source>
</evidence>
<gene>
    <name evidence="1" type="ORF">GMARGA_LOCUS43974</name>
</gene>
<protein>
    <submittedName>
        <fullName evidence="1">22057_t:CDS:1</fullName>
    </submittedName>
</protein>
<feature type="non-terminal residue" evidence="1">
    <location>
        <position position="124"/>
    </location>
</feature>
<evidence type="ECO:0000313" key="1">
    <source>
        <dbReference type="EMBL" id="CAG8855153.1"/>
    </source>
</evidence>
<reference evidence="1 2" key="1">
    <citation type="submission" date="2021-06" db="EMBL/GenBank/DDBJ databases">
        <authorList>
            <person name="Kallberg Y."/>
            <person name="Tangrot J."/>
            <person name="Rosling A."/>
        </authorList>
    </citation>
    <scope>NUCLEOTIDE SEQUENCE [LARGE SCALE GENOMIC DNA]</scope>
    <source>
        <strain evidence="1 2">120-4 pot B 10/14</strain>
    </source>
</reference>
<organism evidence="1 2">
    <name type="scientific">Gigaspora margarita</name>
    <dbReference type="NCBI Taxonomy" id="4874"/>
    <lineage>
        <taxon>Eukaryota</taxon>
        <taxon>Fungi</taxon>
        <taxon>Fungi incertae sedis</taxon>
        <taxon>Mucoromycota</taxon>
        <taxon>Glomeromycotina</taxon>
        <taxon>Glomeromycetes</taxon>
        <taxon>Diversisporales</taxon>
        <taxon>Gigasporaceae</taxon>
        <taxon>Gigaspora</taxon>
    </lineage>
</organism>
<dbReference type="EMBL" id="CAJVQB010146427">
    <property type="protein sequence ID" value="CAG8855153.1"/>
    <property type="molecule type" value="Genomic_DNA"/>
</dbReference>
<keyword evidence="2" id="KW-1185">Reference proteome</keyword>
<dbReference type="Proteomes" id="UP000789901">
    <property type="component" value="Unassembled WGS sequence"/>
</dbReference>
<comment type="caution">
    <text evidence="1">The sequence shown here is derived from an EMBL/GenBank/DDBJ whole genome shotgun (WGS) entry which is preliminary data.</text>
</comment>